<feature type="domain" description="Tyrosinase copper-binding" evidence="9">
    <location>
        <begin position="1313"/>
        <end position="1324"/>
    </location>
</feature>
<feature type="domain" description="Tyrosinase copper-binding" evidence="9">
    <location>
        <begin position="514"/>
        <end position="525"/>
    </location>
</feature>
<evidence type="ECO:0000256" key="1">
    <source>
        <dbReference type="ARBA" id="ARBA00002958"/>
    </source>
</evidence>
<reference evidence="10 11" key="1">
    <citation type="submission" date="2018-04" db="EMBL/GenBank/DDBJ databases">
        <title>The genome of golden apple snail Pomacea canaliculata provides insight into stress tolerance and invasive adaptation.</title>
        <authorList>
            <person name="Liu C."/>
            <person name="Liu B."/>
            <person name="Ren Y."/>
            <person name="Zhang Y."/>
            <person name="Wang H."/>
            <person name="Li S."/>
            <person name="Jiang F."/>
            <person name="Yin L."/>
            <person name="Zhang G."/>
            <person name="Qian W."/>
            <person name="Fan W."/>
        </authorList>
    </citation>
    <scope>NUCLEOTIDE SEQUENCE [LARGE SCALE GENOMIC DNA]</scope>
    <source>
        <strain evidence="10">SZHN2017</strain>
        <tissue evidence="10">Muscle</tissue>
    </source>
</reference>
<protein>
    <recommendedName>
        <fullName evidence="8 9">Tyrosinase copper-binding domain-containing protein</fullName>
    </recommendedName>
</protein>
<organism evidence="10 11">
    <name type="scientific">Pomacea canaliculata</name>
    <name type="common">Golden apple snail</name>
    <dbReference type="NCBI Taxonomy" id="400727"/>
    <lineage>
        <taxon>Eukaryota</taxon>
        <taxon>Metazoa</taxon>
        <taxon>Spiralia</taxon>
        <taxon>Lophotrochozoa</taxon>
        <taxon>Mollusca</taxon>
        <taxon>Gastropoda</taxon>
        <taxon>Caenogastropoda</taxon>
        <taxon>Architaenioglossa</taxon>
        <taxon>Ampullarioidea</taxon>
        <taxon>Ampullariidae</taxon>
        <taxon>Pomacea</taxon>
    </lineage>
</organism>
<dbReference type="InterPro" id="IPR036848">
    <property type="entry name" value="Haemocyanin_C_sf"/>
</dbReference>
<evidence type="ECO:0000259" key="8">
    <source>
        <dbReference type="PROSITE" id="PS00497"/>
    </source>
</evidence>
<evidence type="ECO:0000256" key="2">
    <source>
        <dbReference type="ARBA" id="ARBA00022448"/>
    </source>
</evidence>
<dbReference type="GO" id="GO:0016491">
    <property type="term" value="F:oxidoreductase activity"/>
    <property type="evidence" value="ECO:0007669"/>
    <property type="project" value="InterPro"/>
</dbReference>
<dbReference type="InterPro" id="IPR002227">
    <property type="entry name" value="Tyrosinase_Cu-bd"/>
</dbReference>
<dbReference type="Proteomes" id="UP000245119">
    <property type="component" value="Linkage Group LG4"/>
</dbReference>
<evidence type="ECO:0000256" key="7">
    <source>
        <dbReference type="ARBA" id="ARBA00023180"/>
    </source>
</evidence>
<keyword evidence="4" id="KW-0479">Metal-binding</keyword>
<dbReference type="PROSITE" id="PS00498">
    <property type="entry name" value="TYROSINASE_2"/>
    <property type="match status" value="4"/>
</dbReference>
<feature type="domain" description="Tyrosinase copper-binding" evidence="8">
    <location>
        <begin position="1176"/>
        <end position="1193"/>
    </location>
</feature>
<dbReference type="GO" id="GO:0046872">
    <property type="term" value="F:metal ion binding"/>
    <property type="evidence" value="ECO:0007669"/>
    <property type="project" value="UniProtKB-KW"/>
</dbReference>
<dbReference type="PANTHER" id="PTHR11474:SF126">
    <property type="entry name" value="TYROSINASE-LIKE PROTEIN TYR-1-RELATED"/>
    <property type="match status" value="1"/>
</dbReference>
<comment type="caution">
    <text evidence="10">The sequence shown here is derived from an EMBL/GenBank/DDBJ whole genome shotgun (WGS) entry which is preliminary data.</text>
</comment>
<gene>
    <name evidence="10" type="ORF">C0Q70_07466</name>
</gene>
<dbReference type="GO" id="GO:0005344">
    <property type="term" value="F:oxygen carrier activity"/>
    <property type="evidence" value="ECO:0007669"/>
    <property type="project" value="UniProtKB-KW"/>
</dbReference>
<dbReference type="SUPFAM" id="SSF81277">
    <property type="entry name" value="C-terminal domain of mollusc hemocyanin"/>
    <property type="match status" value="3"/>
</dbReference>
<dbReference type="Pfam" id="PF00264">
    <property type="entry name" value="Tyrosinase"/>
    <property type="match status" value="5"/>
</dbReference>
<feature type="domain" description="Tyrosinase copper-binding" evidence="9">
    <location>
        <begin position="906"/>
        <end position="917"/>
    </location>
</feature>
<keyword evidence="11" id="KW-1185">Reference proteome</keyword>
<dbReference type="InterPro" id="IPR028999">
    <property type="entry name" value="Beta-sandwich_Haemocyanin"/>
</dbReference>
<dbReference type="EMBL" id="PZQS01000004">
    <property type="protein sequence ID" value="PVD32040.1"/>
    <property type="molecule type" value="Genomic_DNA"/>
</dbReference>
<dbReference type="PRINTS" id="PR00092">
    <property type="entry name" value="TYROSINASE"/>
</dbReference>
<dbReference type="Pfam" id="PF14830">
    <property type="entry name" value="Haemocyan_bet_s"/>
    <property type="match status" value="3"/>
</dbReference>
<dbReference type="PANTHER" id="PTHR11474">
    <property type="entry name" value="TYROSINASE FAMILY MEMBER"/>
    <property type="match status" value="1"/>
</dbReference>
<dbReference type="STRING" id="400727.A0A2T7PF55"/>
<dbReference type="SUPFAM" id="SSF48056">
    <property type="entry name" value="Di-copper centre-containing domain"/>
    <property type="match status" value="4"/>
</dbReference>
<evidence type="ECO:0000313" key="10">
    <source>
        <dbReference type="EMBL" id="PVD32040.1"/>
    </source>
</evidence>
<keyword evidence="2" id="KW-0813">Transport</keyword>
<sequence length="1430" mass="164117">MSDELTLKEDWDSVTPGFRDIEVGEVHRRTARAVDERLFQTVAPGQNSRLLDTVLHALEFDDYCQFEVHLEVAHNNIHYLVGGRHEFSMSTLEWTSYDPLFFLHHSNVDRIFAVWQELQRRRGKTYDHADCSVELFRKELEPFNRDSNPIALTKTFSQAKDLFSYDQLGYKYDNLTLGGLSMDKLFSLVEQRRARERAFAAFTLKGLGFSANVRVKVCQRDATGSDGHCEFAGDIFLLGGANEMAWEFNLPYYFDVSDAVVRLGVPLDGDFLVKAELYSVNGTLLSSGLLPPPIGAHRPARGYRDRESYATVVRKNVKALTDEETLALRQALSRFQNDTSVDGFQAVAEFHGLPARCPHPDARVRYACCLHGVPTFPHWHRLFCRTGERVHRDGLDIGIPYWDWTGMDTTVPALADDDVYLDPITGEFQHNPFHDAPVAFIGERTSRQVQAELTQTPKFGDHTDLFDGMLLAFEQTDFCDFEIQFEVSCPQRPHFLVGGFAPYSLATLHYSAFDPIFYLHHSSVDRMWAIWQALQVLRGLPYKAHCALSLTRDTLKPFGFPSPLNNNQKTFSRARGDQVYEYQKNFLYDYDSLTFGGMTIPQLNQFLAERGNRDRTFVGVKLHNIGVSAWVKLYISVPGGETYLANSFAVLGGEREMTWTFDRLFKVEITDALLAIGRNYDEDFDVTLDITDVHQQKWSGDTFSHTTIFHQPKKDYDGDTPEEVGRMRYNVDSLTREQAQSLREALQKLQSDSTVNGFGHIAAFHGQPTWCPAPDAPVKYACCVHGMAVFPHWHRLLTVQMENALRNKGFKEGIPYWDWTQPMSSLPDLVEEESYQNPRTEDIEPNPFHHGTVEDDPCGRAVLLALEQTDFCSFEVQFEIAHNYIHALVGDKEEYSMASLRYTAYDPLFYLHHSNTDRLWAMWQVLQGYRGLPMFTANCALTSFRQPLQPFAQPSVVNPDPITRENSIPFRVFDYTRNFHYRYDNIDFNGLSIPQLQREIVKRQSRERVFVGFMLHGIQRSALVVLNLCQVTCQKAGEFYILGDANEMPWKYDRLFKYEITRLLAELKLRADDPYRVSYTVYDLNGQELEDNLFGNVTIVRDTGTGVRRGRVFVNVIETASHVRKNLEDLSPGETESLRSALLQMQKDESFQKIASFHGFPGMCKHNNRSVACCVHGSPTFLHWHRLYVEQVENCLLARGSAVSVPYWDWTQPIRQLPTLISSPSFFNSRTYNKESNPFFRGEIPDTDAFTTRDPQPQLFNSNYFLDNVLLALEQTSFCDFEVQLEVTHNALHSWLGGRDKHSMSSLDYSAFDPAFFLHHANTDRLWAIWQALQQYRGLPSHESDCSLHLMRRPLQPFDSTSQNPVEITNQFSRPADVFDYTNRFSYRYDNLLFNSWTLPQLEAVLRNQRSRTGCSRVFSSATSAPPLTS</sequence>
<feature type="domain" description="Tyrosinase copper-binding" evidence="8">
    <location>
        <begin position="785"/>
        <end position="802"/>
    </location>
</feature>
<evidence type="ECO:0000256" key="4">
    <source>
        <dbReference type="ARBA" id="ARBA00022723"/>
    </source>
</evidence>
<accession>A0A2T7PF55</accession>
<keyword evidence="3" id="KW-0561">Oxygen transport</keyword>
<feature type="domain" description="Tyrosinase copper-binding" evidence="9">
    <location>
        <begin position="98"/>
        <end position="109"/>
    </location>
</feature>
<keyword evidence="7" id="KW-0325">Glycoprotein</keyword>
<evidence type="ECO:0000256" key="5">
    <source>
        <dbReference type="ARBA" id="ARBA00023008"/>
    </source>
</evidence>
<name>A0A2T7PF55_POMCA</name>
<dbReference type="PROSITE" id="PS00497">
    <property type="entry name" value="TYROSINASE_1"/>
    <property type="match status" value="2"/>
</dbReference>
<evidence type="ECO:0000259" key="9">
    <source>
        <dbReference type="PROSITE" id="PS00498"/>
    </source>
</evidence>
<keyword evidence="6" id="KW-1015">Disulfide bond</keyword>
<keyword evidence="5" id="KW-0186">Copper</keyword>
<dbReference type="Gene3D" id="1.10.1280.10">
    <property type="entry name" value="Di-copper center containing domain from catechol oxidase"/>
    <property type="match status" value="4"/>
</dbReference>
<evidence type="ECO:0000256" key="6">
    <source>
        <dbReference type="ARBA" id="ARBA00023157"/>
    </source>
</evidence>
<dbReference type="Gene3D" id="2.60.310.10">
    <property type="entry name" value="Haemocyanin C-terminal domain"/>
    <property type="match status" value="3"/>
</dbReference>
<dbReference type="InterPro" id="IPR050316">
    <property type="entry name" value="Tyrosinase/Hemocyanin"/>
</dbReference>
<comment type="function">
    <text evidence="1">Hemocyanins are copper-containing oxygen carriers occurring freely dissolved in the hemolymph of many mollusks and arthropods.</text>
</comment>
<dbReference type="OrthoDB" id="6054574at2759"/>
<evidence type="ECO:0000256" key="3">
    <source>
        <dbReference type="ARBA" id="ARBA00022621"/>
    </source>
</evidence>
<proteinExistence type="predicted"/>
<dbReference type="InterPro" id="IPR008922">
    <property type="entry name" value="Di-copper_centre_dom_sf"/>
</dbReference>
<evidence type="ECO:0000313" key="11">
    <source>
        <dbReference type="Proteomes" id="UP000245119"/>
    </source>
</evidence>